<dbReference type="PROSITE" id="PS00027">
    <property type="entry name" value="HOMEOBOX_1"/>
    <property type="match status" value="1"/>
</dbReference>
<comment type="subcellular location">
    <subcellularLocation>
        <location evidence="1 9 10">Nucleus</location>
    </subcellularLocation>
</comment>
<dbReference type="PANTHER" id="PTHR45793:SF22">
    <property type="entry name" value="CONE-ROD HOMEOBOX PROTEIN"/>
    <property type="match status" value="1"/>
</dbReference>
<dbReference type="GO" id="GO:0030154">
    <property type="term" value="P:cell differentiation"/>
    <property type="evidence" value="ECO:0007669"/>
    <property type="project" value="UniProtKB-KW"/>
</dbReference>
<evidence type="ECO:0000256" key="4">
    <source>
        <dbReference type="ARBA" id="ARBA00023015"/>
    </source>
</evidence>
<feature type="DNA-binding region" description="Homeobox" evidence="9">
    <location>
        <begin position="127"/>
        <end position="186"/>
    </location>
</feature>
<accession>A0A914X9G1</accession>
<keyword evidence="4" id="KW-0805">Transcription regulation</keyword>
<dbReference type="AlphaFoldDB" id="A0A914X9G1"/>
<dbReference type="Gene3D" id="1.10.10.60">
    <property type="entry name" value="Homeodomain-like"/>
    <property type="match status" value="1"/>
</dbReference>
<feature type="compositionally biased region" description="Polar residues" evidence="11">
    <location>
        <begin position="27"/>
        <end position="38"/>
    </location>
</feature>
<dbReference type="GO" id="GO:0005634">
    <property type="term" value="C:nucleus"/>
    <property type="evidence" value="ECO:0007669"/>
    <property type="project" value="UniProtKB-SubCell"/>
</dbReference>
<keyword evidence="6 9" id="KW-0371">Homeobox</keyword>
<feature type="region of interest" description="Disordered" evidence="11">
    <location>
        <begin position="178"/>
        <end position="228"/>
    </location>
</feature>
<name>A0A914X9G1_9BILA</name>
<evidence type="ECO:0000256" key="8">
    <source>
        <dbReference type="ARBA" id="ARBA00023242"/>
    </source>
</evidence>
<evidence type="ECO:0000256" key="5">
    <source>
        <dbReference type="ARBA" id="ARBA00023125"/>
    </source>
</evidence>
<keyword evidence="3" id="KW-0221">Differentiation</keyword>
<dbReference type="FunFam" id="1.10.10.60:FF:000551">
    <property type="entry name" value="Predicted protein"/>
    <property type="match status" value="1"/>
</dbReference>
<feature type="region of interest" description="Disordered" evidence="11">
    <location>
        <begin position="1"/>
        <end position="56"/>
    </location>
</feature>
<evidence type="ECO:0000256" key="2">
    <source>
        <dbReference type="ARBA" id="ARBA00022473"/>
    </source>
</evidence>
<evidence type="ECO:0000256" key="11">
    <source>
        <dbReference type="SAM" id="MobiDB-lite"/>
    </source>
</evidence>
<proteinExistence type="predicted"/>
<evidence type="ECO:0000256" key="3">
    <source>
        <dbReference type="ARBA" id="ARBA00022782"/>
    </source>
</evidence>
<evidence type="ECO:0000259" key="12">
    <source>
        <dbReference type="PROSITE" id="PS50071"/>
    </source>
</evidence>
<keyword evidence="2" id="KW-0217">Developmental protein</keyword>
<evidence type="ECO:0000256" key="6">
    <source>
        <dbReference type="ARBA" id="ARBA00023155"/>
    </source>
</evidence>
<organism evidence="13 14">
    <name type="scientific">Plectus sambesii</name>
    <dbReference type="NCBI Taxonomy" id="2011161"/>
    <lineage>
        <taxon>Eukaryota</taxon>
        <taxon>Metazoa</taxon>
        <taxon>Ecdysozoa</taxon>
        <taxon>Nematoda</taxon>
        <taxon>Chromadorea</taxon>
        <taxon>Plectida</taxon>
        <taxon>Plectina</taxon>
        <taxon>Plectoidea</taxon>
        <taxon>Plectidae</taxon>
        <taxon>Plectus</taxon>
    </lineage>
</organism>
<dbReference type="CDD" id="cd00086">
    <property type="entry name" value="homeodomain"/>
    <property type="match status" value="1"/>
</dbReference>
<evidence type="ECO:0000256" key="9">
    <source>
        <dbReference type="PROSITE-ProRule" id="PRU00108"/>
    </source>
</evidence>
<dbReference type="GO" id="GO:0000981">
    <property type="term" value="F:DNA-binding transcription factor activity, RNA polymerase II-specific"/>
    <property type="evidence" value="ECO:0007669"/>
    <property type="project" value="InterPro"/>
</dbReference>
<evidence type="ECO:0000313" key="14">
    <source>
        <dbReference type="WBParaSite" id="PSAMB.scaffold65size88781.g1149.t1"/>
    </source>
</evidence>
<sequence>MRRGEREGGACAASGCADWPTGLYDPSCSSRPRLSPTGSPRIAFASPLSPSRTRARHGSQLTGVIYCWPSGRNCDLDRPTMAYNTFAAYARLPGTTNAGHPSFGYPPMPPWQPGVGYASAAMPPRKSRRERTTFTRQQLDLLEQLFAKTHYPDVFTRERIAEQIGLQESRIQVWFKNRRAKHRQQEKQKPKSASTDSSPPAEPQHNNPPAKSQPSPIPLPPKPFDVKLETSPAVGMTQLIEDTTPEYKQQQQQQQQVEYKTIAGVSDAWPSPPADPSGGGGCCVTSTSASANHSPHLTAPPAYPHASSLNSYLYNSSPYHHYPSMNMAVGHMSMSPASMTGMDPSAYHQPSAYGNYVPPPPAGPYNSYFFPTHASS</sequence>
<dbReference type="WBParaSite" id="PSAMB.scaffold65size88781.g1149.t1">
    <property type="protein sequence ID" value="PSAMB.scaffold65size88781.g1149.t1"/>
    <property type="gene ID" value="PSAMB.scaffold65size88781.g1149"/>
</dbReference>
<dbReference type="InterPro" id="IPR001356">
    <property type="entry name" value="HD"/>
</dbReference>
<feature type="domain" description="Homeobox" evidence="12">
    <location>
        <begin position="125"/>
        <end position="185"/>
    </location>
</feature>
<dbReference type="PROSITE" id="PS50071">
    <property type="entry name" value="HOMEOBOX_2"/>
    <property type="match status" value="1"/>
</dbReference>
<reference evidence="14" key="1">
    <citation type="submission" date="2022-11" db="UniProtKB">
        <authorList>
            <consortium name="WormBaseParasite"/>
        </authorList>
    </citation>
    <scope>IDENTIFICATION</scope>
</reference>
<dbReference type="InterPro" id="IPR017970">
    <property type="entry name" value="Homeobox_CS"/>
</dbReference>
<evidence type="ECO:0000256" key="10">
    <source>
        <dbReference type="RuleBase" id="RU000682"/>
    </source>
</evidence>
<protein>
    <submittedName>
        <fullName evidence="14">Homeobox domain-containing protein</fullName>
    </submittedName>
</protein>
<dbReference type="GO" id="GO:0000978">
    <property type="term" value="F:RNA polymerase II cis-regulatory region sequence-specific DNA binding"/>
    <property type="evidence" value="ECO:0007669"/>
    <property type="project" value="TreeGrafter"/>
</dbReference>
<evidence type="ECO:0000313" key="13">
    <source>
        <dbReference type="Proteomes" id="UP000887566"/>
    </source>
</evidence>
<dbReference type="SUPFAM" id="SSF46689">
    <property type="entry name" value="Homeodomain-like"/>
    <property type="match status" value="1"/>
</dbReference>
<dbReference type="Pfam" id="PF00046">
    <property type="entry name" value="Homeodomain"/>
    <property type="match status" value="1"/>
</dbReference>
<keyword evidence="7" id="KW-0804">Transcription</keyword>
<dbReference type="InterPro" id="IPR009057">
    <property type="entry name" value="Homeodomain-like_sf"/>
</dbReference>
<keyword evidence="13" id="KW-1185">Reference proteome</keyword>
<evidence type="ECO:0000256" key="7">
    <source>
        <dbReference type="ARBA" id="ARBA00023163"/>
    </source>
</evidence>
<dbReference type="SMART" id="SM00389">
    <property type="entry name" value="HOX"/>
    <property type="match status" value="1"/>
</dbReference>
<keyword evidence="5 9" id="KW-0238">DNA-binding</keyword>
<evidence type="ECO:0000256" key="1">
    <source>
        <dbReference type="ARBA" id="ARBA00004123"/>
    </source>
</evidence>
<keyword evidence="8 9" id="KW-0539">Nucleus</keyword>
<dbReference type="PANTHER" id="PTHR45793">
    <property type="entry name" value="HOMEOBOX PROTEIN"/>
    <property type="match status" value="1"/>
</dbReference>
<dbReference type="Proteomes" id="UP000887566">
    <property type="component" value="Unplaced"/>
</dbReference>